<organism evidence="1 2">
    <name type="scientific">Parasponia andersonii</name>
    <name type="common">Sponia andersonii</name>
    <dbReference type="NCBI Taxonomy" id="3476"/>
    <lineage>
        <taxon>Eukaryota</taxon>
        <taxon>Viridiplantae</taxon>
        <taxon>Streptophyta</taxon>
        <taxon>Embryophyta</taxon>
        <taxon>Tracheophyta</taxon>
        <taxon>Spermatophyta</taxon>
        <taxon>Magnoliopsida</taxon>
        <taxon>eudicotyledons</taxon>
        <taxon>Gunneridae</taxon>
        <taxon>Pentapetalae</taxon>
        <taxon>rosids</taxon>
        <taxon>fabids</taxon>
        <taxon>Rosales</taxon>
        <taxon>Cannabaceae</taxon>
        <taxon>Parasponia</taxon>
    </lineage>
</organism>
<dbReference type="AlphaFoldDB" id="A0A2P5C6J3"/>
<name>A0A2P5C6J3_PARAD</name>
<evidence type="ECO:0000313" key="1">
    <source>
        <dbReference type="EMBL" id="PON56631.1"/>
    </source>
</evidence>
<evidence type="ECO:0000313" key="2">
    <source>
        <dbReference type="Proteomes" id="UP000237105"/>
    </source>
</evidence>
<protein>
    <submittedName>
        <fullName evidence="1">Uncharacterized protein</fullName>
    </submittedName>
</protein>
<gene>
    <name evidence="1" type="ORF">PanWU01x14_180440</name>
</gene>
<keyword evidence="2" id="KW-1185">Reference proteome</keyword>
<proteinExistence type="predicted"/>
<feature type="non-terminal residue" evidence="1">
    <location>
        <position position="1"/>
    </location>
</feature>
<dbReference type="EMBL" id="JXTB01000169">
    <property type="protein sequence ID" value="PON56631.1"/>
    <property type="molecule type" value="Genomic_DNA"/>
</dbReference>
<accession>A0A2P5C6J3</accession>
<sequence>FAVTPDFQQNFDSSQVYRRFYDKSYASASILLYRYLICVLLQCTPQERLRIP</sequence>
<reference evidence="2" key="1">
    <citation type="submission" date="2016-06" db="EMBL/GenBank/DDBJ databases">
        <title>Parallel loss of symbiosis genes in relatives of nitrogen-fixing non-legume Parasponia.</title>
        <authorList>
            <person name="Van Velzen R."/>
            <person name="Holmer R."/>
            <person name="Bu F."/>
            <person name="Rutten L."/>
            <person name="Van Zeijl A."/>
            <person name="Liu W."/>
            <person name="Santuari L."/>
            <person name="Cao Q."/>
            <person name="Sharma T."/>
            <person name="Shen D."/>
            <person name="Roswanjaya Y."/>
            <person name="Wardhani T."/>
            <person name="Kalhor M.S."/>
            <person name="Jansen J."/>
            <person name="Van den Hoogen J."/>
            <person name="Gungor B."/>
            <person name="Hartog M."/>
            <person name="Hontelez J."/>
            <person name="Verver J."/>
            <person name="Yang W.-C."/>
            <person name="Schijlen E."/>
            <person name="Repin R."/>
            <person name="Schilthuizen M."/>
            <person name="Schranz E."/>
            <person name="Heidstra R."/>
            <person name="Miyata K."/>
            <person name="Fedorova E."/>
            <person name="Kohlen W."/>
            <person name="Bisseling T."/>
            <person name="Smit S."/>
            <person name="Geurts R."/>
        </authorList>
    </citation>
    <scope>NUCLEOTIDE SEQUENCE [LARGE SCALE GENOMIC DNA]</scope>
    <source>
        <strain evidence="2">cv. WU1-14</strain>
    </source>
</reference>
<comment type="caution">
    <text evidence="1">The sequence shown here is derived from an EMBL/GenBank/DDBJ whole genome shotgun (WGS) entry which is preliminary data.</text>
</comment>
<dbReference type="Proteomes" id="UP000237105">
    <property type="component" value="Unassembled WGS sequence"/>
</dbReference>